<keyword evidence="4" id="KW-0233">DNA recombination</keyword>
<evidence type="ECO:0000256" key="3">
    <source>
        <dbReference type="ARBA" id="ARBA00023125"/>
    </source>
</evidence>
<dbReference type="PATRIC" id="fig|1807.14.peg.2044"/>
<gene>
    <name evidence="6" type="primary">tnpR</name>
    <name evidence="6" type="ORF">MOBUDSM44075_02027</name>
</gene>
<dbReference type="PROSITE" id="PS51736">
    <property type="entry name" value="RECOMBINASES_3"/>
    <property type="match status" value="1"/>
</dbReference>
<dbReference type="InterPro" id="IPR006118">
    <property type="entry name" value="Recombinase_CS"/>
</dbReference>
<evidence type="ECO:0000259" key="5">
    <source>
        <dbReference type="PROSITE" id="PS51736"/>
    </source>
</evidence>
<evidence type="ECO:0000256" key="4">
    <source>
        <dbReference type="ARBA" id="ARBA00023172"/>
    </source>
</evidence>
<dbReference type="Gene3D" id="3.40.50.1390">
    <property type="entry name" value="Resolvase, N-terminal catalytic domain"/>
    <property type="match status" value="1"/>
</dbReference>
<organism evidence="6 7">
    <name type="scientific">Mycolicibacterium obuense</name>
    <dbReference type="NCBI Taxonomy" id="1807"/>
    <lineage>
        <taxon>Bacteria</taxon>
        <taxon>Bacillati</taxon>
        <taxon>Actinomycetota</taxon>
        <taxon>Actinomycetes</taxon>
        <taxon>Mycobacteriales</taxon>
        <taxon>Mycobacteriaceae</taxon>
        <taxon>Mycolicibacterium</taxon>
    </lineage>
</organism>
<feature type="domain" description="Resolvase/invertase-type recombinase catalytic" evidence="5">
    <location>
        <begin position="1"/>
        <end position="125"/>
    </location>
</feature>
<comment type="caution">
    <text evidence="6">The sequence shown here is derived from an EMBL/GenBank/DDBJ whole genome shotgun (WGS) entry which is preliminary data.</text>
</comment>
<dbReference type="CDD" id="cd03768">
    <property type="entry name" value="SR_ResInv"/>
    <property type="match status" value="1"/>
</dbReference>
<keyword evidence="3" id="KW-0238">DNA-binding</keyword>
<dbReference type="Proteomes" id="UP000036313">
    <property type="component" value="Unassembled WGS sequence"/>
</dbReference>
<evidence type="ECO:0000256" key="2">
    <source>
        <dbReference type="ARBA" id="ARBA00022908"/>
    </source>
</evidence>
<evidence type="ECO:0000313" key="7">
    <source>
        <dbReference type="Proteomes" id="UP000036313"/>
    </source>
</evidence>
<dbReference type="PANTHER" id="PTHR30461">
    <property type="entry name" value="DNA-INVERTASE FROM LAMBDOID PROPHAGE"/>
    <property type="match status" value="1"/>
</dbReference>
<comment type="similarity">
    <text evidence="1">Belongs to the site-specific recombinase resolvase family.</text>
</comment>
<dbReference type="InterPro" id="IPR006119">
    <property type="entry name" value="Resolv_N"/>
</dbReference>
<accession>A0A0J6W6K3</accession>
<dbReference type="SMART" id="SM00857">
    <property type="entry name" value="Resolvase"/>
    <property type="match status" value="1"/>
</dbReference>
<dbReference type="GO" id="GO:0003677">
    <property type="term" value="F:DNA binding"/>
    <property type="evidence" value="ECO:0007669"/>
    <property type="project" value="UniProtKB-KW"/>
</dbReference>
<dbReference type="Pfam" id="PF00239">
    <property type="entry name" value="Resolvase"/>
    <property type="match status" value="1"/>
</dbReference>
<evidence type="ECO:0000256" key="1">
    <source>
        <dbReference type="ARBA" id="ARBA00009913"/>
    </source>
</evidence>
<dbReference type="EMBL" id="JYNU01000010">
    <property type="protein sequence ID" value="KMO77458.1"/>
    <property type="molecule type" value="Genomic_DNA"/>
</dbReference>
<keyword evidence="2" id="KW-0229">DNA integration</keyword>
<dbReference type="InterPro" id="IPR050639">
    <property type="entry name" value="SSR_resolvase"/>
</dbReference>
<dbReference type="PANTHER" id="PTHR30461:SF26">
    <property type="entry name" value="RESOLVASE HOMOLOG YNEB"/>
    <property type="match status" value="1"/>
</dbReference>
<name>A0A0J6W6K3_9MYCO</name>
<reference evidence="6 7" key="1">
    <citation type="journal article" date="2015" name="Genome Biol. Evol.">
        <title>Characterization of Three Mycobacterium spp. with Potential Use in Bioremediation by Genome Sequencing and Comparative Genomics.</title>
        <authorList>
            <person name="Das S."/>
            <person name="Pettersson B.M."/>
            <person name="Behra P.R."/>
            <person name="Ramesh M."/>
            <person name="Dasgupta S."/>
            <person name="Bhattacharya A."/>
            <person name="Kirsebom L.A."/>
        </authorList>
    </citation>
    <scope>NUCLEOTIDE SEQUENCE [LARGE SCALE GENOMIC DNA]</scope>
    <source>
        <strain evidence="6 7">DSM 44075</strain>
    </source>
</reference>
<evidence type="ECO:0000313" key="6">
    <source>
        <dbReference type="EMBL" id="KMO77458.1"/>
    </source>
</evidence>
<dbReference type="InterPro" id="IPR036162">
    <property type="entry name" value="Resolvase-like_N_sf"/>
</dbReference>
<dbReference type="GO" id="GO:0015074">
    <property type="term" value="P:DNA integration"/>
    <property type="evidence" value="ECO:0007669"/>
    <property type="project" value="UniProtKB-KW"/>
</dbReference>
<protein>
    <submittedName>
        <fullName evidence="6">Transposon gamma-delta resolvase</fullName>
    </submittedName>
</protein>
<dbReference type="SUPFAM" id="SSF53041">
    <property type="entry name" value="Resolvase-like"/>
    <property type="match status" value="1"/>
</dbReference>
<proteinExistence type="inferred from homology"/>
<dbReference type="PROSITE" id="PS00398">
    <property type="entry name" value="RECOMBINASES_2"/>
    <property type="match status" value="1"/>
</dbReference>
<sequence>MTLGYAMAGRPSPDLAEQLAELAASGVDSRRIFTDRAAGSADKVRPGLLALQSYARPGDVVVVVSLDRLGRSAAEVAQIVADLTSRAITVRCLANGLDTASATGRAVAEVLTELAVLDSETAHRS</sequence>
<dbReference type="AlphaFoldDB" id="A0A0J6W6K3"/>
<dbReference type="GO" id="GO:0000150">
    <property type="term" value="F:DNA strand exchange activity"/>
    <property type="evidence" value="ECO:0007669"/>
    <property type="project" value="InterPro"/>
</dbReference>